<accession>A0ABW3UXM5</accession>
<evidence type="ECO:0000313" key="2">
    <source>
        <dbReference type="EMBL" id="MFD1224380.1"/>
    </source>
</evidence>
<sequence>MKKEEVKLVLNHRMKKRIMTVIAVIGVMLAIMGCSPQRGMEGTSAPAAEPSPMPADPAVKAPEKVEPELRYTLMITHSKSDYISFTDGEKGITDKVTAGAFPFGIALDETRRRAYVSTAEGVAVMDTKLHKRLALVPYESHIKEIKFGEYRPGGMGIAVSSDGRYVYVGVYLPGQPSRLEIMDTEKLAMTGSVPVGIRPFDVAVSHDGSEVYSIDHDSYTVTIVNPQKLTARQVKAAPFGTGGGGFEKPHYAIVREDGRLLLPYQGRGLVVLDPAAGTSETKPLTGNTHQEGVSLTPDGKKMLIVGNGAAGSATGKPNLTLLDIGTMEERILPLDRPHQMVASSPDGRLAYLTGGVTLTGTGWDGLTVVDLSDGTSRELVLPDYPLDIAVVKESQN</sequence>
<comment type="caution">
    <text evidence="2">The sequence shown here is derived from an EMBL/GenBank/DDBJ whole genome shotgun (WGS) entry which is preliminary data.</text>
</comment>
<dbReference type="SUPFAM" id="SSF50974">
    <property type="entry name" value="Nitrous oxide reductase, N-terminal domain"/>
    <property type="match status" value="1"/>
</dbReference>
<protein>
    <submittedName>
        <fullName evidence="2">YncE family protein</fullName>
    </submittedName>
</protein>
<dbReference type="Proteomes" id="UP001597180">
    <property type="component" value="Unassembled WGS sequence"/>
</dbReference>
<gene>
    <name evidence="2" type="ORF">ACFQ4B_30165</name>
</gene>
<organism evidence="2 3">
    <name type="scientific">Paenibacillus vulneris</name>
    <dbReference type="NCBI Taxonomy" id="1133364"/>
    <lineage>
        <taxon>Bacteria</taxon>
        <taxon>Bacillati</taxon>
        <taxon>Bacillota</taxon>
        <taxon>Bacilli</taxon>
        <taxon>Bacillales</taxon>
        <taxon>Paenibacillaceae</taxon>
        <taxon>Paenibacillus</taxon>
    </lineage>
</organism>
<dbReference type="PROSITE" id="PS51257">
    <property type="entry name" value="PROKAR_LIPOPROTEIN"/>
    <property type="match status" value="1"/>
</dbReference>
<name>A0ABW3UXM5_9BACL</name>
<dbReference type="PANTHER" id="PTHR47197:SF3">
    <property type="entry name" value="DIHYDRO-HEME D1 DEHYDROGENASE"/>
    <property type="match status" value="1"/>
</dbReference>
<dbReference type="InterPro" id="IPR011045">
    <property type="entry name" value="N2O_reductase_N"/>
</dbReference>
<proteinExistence type="predicted"/>
<dbReference type="RefSeq" id="WP_345586573.1">
    <property type="nucleotide sequence ID" value="NZ_BAABJG010000004.1"/>
</dbReference>
<dbReference type="EMBL" id="JBHTLU010000045">
    <property type="protein sequence ID" value="MFD1224380.1"/>
    <property type="molecule type" value="Genomic_DNA"/>
</dbReference>
<dbReference type="PANTHER" id="PTHR47197">
    <property type="entry name" value="PROTEIN NIRF"/>
    <property type="match status" value="1"/>
</dbReference>
<evidence type="ECO:0000256" key="1">
    <source>
        <dbReference type="SAM" id="MobiDB-lite"/>
    </source>
</evidence>
<reference evidence="3" key="1">
    <citation type="journal article" date="2019" name="Int. J. Syst. Evol. Microbiol.">
        <title>The Global Catalogue of Microorganisms (GCM) 10K type strain sequencing project: providing services to taxonomists for standard genome sequencing and annotation.</title>
        <authorList>
            <consortium name="The Broad Institute Genomics Platform"/>
            <consortium name="The Broad Institute Genome Sequencing Center for Infectious Disease"/>
            <person name="Wu L."/>
            <person name="Ma J."/>
        </authorList>
    </citation>
    <scope>NUCLEOTIDE SEQUENCE [LARGE SCALE GENOMIC DNA]</scope>
    <source>
        <strain evidence="3">CCUG 53270</strain>
    </source>
</reference>
<dbReference type="InterPro" id="IPR051200">
    <property type="entry name" value="Host-pathogen_enzymatic-act"/>
</dbReference>
<dbReference type="InterPro" id="IPR015943">
    <property type="entry name" value="WD40/YVTN_repeat-like_dom_sf"/>
</dbReference>
<feature type="region of interest" description="Disordered" evidence="1">
    <location>
        <begin position="39"/>
        <end position="59"/>
    </location>
</feature>
<dbReference type="Gene3D" id="2.130.10.10">
    <property type="entry name" value="YVTN repeat-like/Quinoprotein amine dehydrogenase"/>
    <property type="match status" value="1"/>
</dbReference>
<evidence type="ECO:0000313" key="3">
    <source>
        <dbReference type="Proteomes" id="UP001597180"/>
    </source>
</evidence>
<keyword evidence="3" id="KW-1185">Reference proteome</keyword>